<dbReference type="GO" id="GO:0004016">
    <property type="term" value="F:adenylate cyclase activity"/>
    <property type="evidence" value="ECO:0007669"/>
    <property type="project" value="TreeGrafter"/>
</dbReference>
<dbReference type="PANTHER" id="PTHR16305">
    <property type="entry name" value="TESTICULAR SOLUBLE ADENYLYL CYCLASE"/>
    <property type="match status" value="1"/>
</dbReference>
<feature type="repeat" description="TPR" evidence="3">
    <location>
        <begin position="463"/>
        <end position="496"/>
    </location>
</feature>
<accession>A0A1I4XFQ4</accession>
<dbReference type="GO" id="GO:0005524">
    <property type="term" value="F:ATP binding"/>
    <property type="evidence" value="ECO:0007669"/>
    <property type="project" value="UniProtKB-KW"/>
</dbReference>
<protein>
    <submittedName>
        <fullName evidence="5">Regulatory protein, luxR family</fullName>
    </submittedName>
</protein>
<evidence type="ECO:0000256" key="2">
    <source>
        <dbReference type="ARBA" id="ARBA00022840"/>
    </source>
</evidence>
<dbReference type="InterPro" id="IPR041664">
    <property type="entry name" value="AAA_16"/>
</dbReference>
<evidence type="ECO:0000259" key="4">
    <source>
        <dbReference type="PROSITE" id="PS50043"/>
    </source>
</evidence>
<dbReference type="SUPFAM" id="SSF46894">
    <property type="entry name" value="C-terminal effector domain of the bipartite response regulators"/>
    <property type="match status" value="1"/>
</dbReference>
<dbReference type="SUPFAM" id="SSF48452">
    <property type="entry name" value="TPR-like"/>
    <property type="match status" value="1"/>
</dbReference>
<dbReference type="Gene3D" id="1.25.40.10">
    <property type="entry name" value="Tetratricopeptide repeat domain"/>
    <property type="match status" value="1"/>
</dbReference>
<dbReference type="InterPro" id="IPR019734">
    <property type="entry name" value="TPR_rpt"/>
</dbReference>
<feature type="domain" description="HTH luxR-type" evidence="4">
    <location>
        <begin position="939"/>
        <end position="1004"/>
    </location>
</feature>
<dbReference type="AlphaFoldDB" id="A0A1I4XFQ4"/>
<dbReference type="CDD" id="cd06170">
    <property type="entry name" value="LuxR_C_like"/>
    <property type="match status" value="1"/>
</dbReference>
<dbReference type="InterPro" id="IPR027417">
    <property type="entry name" value="P-loop_NTPase"/>
</dbReference>
<keyword evidence="6" id="KW-1185">Reference proteome</keyword>
<proteinExistence type="predicted"/>
<keyword evidence="3" id="KW-0802">TPR repeat</keyword>
<reference evidence="5 6" key="1">
    <citation type="submission" date="2016-10" db="EMBL/GenBank/DDBJ databases">
        <authorList>
            <person name="de Groot N.N."/>
        </authorList>
    </citation>
    <scope>NUCLEOTIDE SEQUENCE [LARGE SCALE GENOMIC DNA]</scope>
    <source>
        <strain evidence="5 6">CGMCC 4.1877</strain>
    </source>
</reference>
<dbReference type="Proteomes" id="UP000199614">
    <property type="component" value="Unassembled WGS sequence"/>
</dbReference>
<keyword evidence="1" id="KW-0547">Nucleotide-binding</keyword>
<name>A0A1I4XFQ4_PSUAM</name>
<evidence type="ECO:0000256" key="1">
    <source>
        <dbReference type="ARBA" id="ARBA00022741"/>
    </source>
</evidence>
<dbReference type="GO" id="GO:0006355">
    <property type="term" value="P:regulation of DNA-templated transcription"/>
    <property type="evidence" value="ECO:0007669"/>
    <property type="project" value="InterPro"/>
</dbReference>
<sequence>MPGVTHSAAGRAFHGRAAELELLGAALRRTAEHGASAVLLGGDAGVGKTRLVGEFGRAAATEGATVLTGRALDIADAPSFWPVVTALRMHARSGAGPAARTFAEALERLDETGGAAGDRVGMLGELGAVVGRAARSAPVVLVVDDLQWADRSTRDLFAYLLAGLATEPVLLVGTYRDDPAGGVPAALLPLVTELRRHRTVTFRQVEPLPRGALAELLGMWVPDRPDLEPLVWQHSSGNVFLAEETVRAVLDGDPRGVPQTVRELVRAGTATLSPAAHDVVRAVAAGVGGVEHPLLVSVLDRSGAELAAAVREAVDAGIVVVTGGDGYALRHGLMTEVVAGDLLPAERIELHGRYAHALAGYESVPGTAARLAHHWQRAGHPKEALTATIAAAEEAERLRGYAEAHRHWLRAATLPVPGAEAARGGYLENAAGAAELAGDHDSAVALLSERLAGPDAPVGLDEAVLRARLGRYLMSAGQAGEAEEAYRRAAAVLPADPVASGAGPPGAVLPPGGPDAGGGPRPNMLPVDPTEAARAEVLAGYAGALLARADFAAARTVAQQALEPARRVGEPRALASVLGVLGFGAAYTRDGGAAQEALAEAVEIAEATGDPATLGECLLRRAELLSGPLNALDDGVAAARAGAERMAELGLGRTAAVSLRALAANGLFRKGAWDEGEQEVARAWAAGPAGAEMIELRLARARLRMGRGDLDGSELDLAAVELVAGSTGLPKLRLPLLILRAGLEMWRGRPEVAFTHVGVGLDVVESGIDDVWAVAPLLWHGARAHAEAVLAGRPPDAGGLRRLRRHRRELIDRGERSDPALRGVLTTYEAMCTAEDSRVTAGADPATWGAVADLLERLGQPYPTAYARLRSAEALLAGRRRSGAAELARAAAGARALQADPLLTEIAAVARRARVAVPDLPDPPAGAVRVEPVVPSSPVDDPLSTLTGRELEVLEVLAAGATNKEIAARLFIAPKTVAAHLARIFAKLGVTNRTQAAGVLRRHVPESERTE</sequence>
<evidence type="ECO:0000313" key="5">
    <source>
        <dbReference type="EMBL" id="SFN24605.1"/>
    </source>
</evidence>
<dbReference type="InterPro" id="IPR036388">
    <property type="entry name" value="WH-like_DNA-bd_sf"/>
</dbReference>
<dbReference type="Pfam" id="PF00196">
    <property type="entry name" value="GerE"/>
    <property type="match status" value="1"/>
</dbReference>
<dbReference type="PROSITE" id="PS50005">
    <property type="entry name" value="TPR"/>
    <property type="match status" value="1"/>
</dbReference>
<dbReference type="Pfam" id="PF13191">
    <property type="entry name" value="AAA_16"/>
    <property type="match status" value="1"/>
</dbReference>
<dbReference type="GO" id="GO:0003677">
    <property type="term" value="F:DNA binding"/>
    <property type="evidence" value="ECO:0007669"/>
    <property type="project" value="InterPro"/>
</dbReference>
<dbReference type="SUPFAM" id="SSF52540">
    <property type="entry name" value="P-loop containing nucleoside triphosphate hydrolases"/>
    <property type="match status" value="1"/>
</dbReference>
<gene>
    <name evidence="5" type="ORF">SAMN05216207_101129</name>
</gene>
<organism evidence="5 6">
    <name type="scientific">Pseudonocardia ammonioxydans</name>
    <dbReference type="NCBI Taxonomy" id="260086"/>
    <lineage>
        <taxon>Bacteria</taxon>
        <taxon>Bacillati</taxon>
        <taxon>Actinomycetota</taxon>
        <taxon>Actinomycetes</taxon>
        <taxon>Pseudonocardiales</taxon>
        <taxon>Pseudonocardiaceae</taxon>
        <taxon>Pseudonocardia</taxon>
    </lineage>
</organism>
<evidence type="ECO:0000313" key="6">
    <source>
        <dbReference type="Proteomes" id="UP000199614"/>
    </source>
</evidence>
<dbReference type="InterPro" id="IPR016032">
    <property type="entry name" value="Sig_transdc_resp-reg_C-effctor"/>
</dbReference>
<dbReference type="PRINTS" id="PR00038">
    <property type="entry name" value="HTHLUXR"/>
</dbReference>
<dbReference type="PROSITE" id="PS50043">
    <property type="entry name" value="HTH_LUXR_2"/>
    <property type="match status" value="1"/>
</dbReference>
<dbReference type="InterPro" id="IPR000792">
    <property type="entry name" value="Tscrpt_reg_LuxR_C"/>
</dbReference>
<dbReference type="PROSITE" id="PS00622">
    <property type="entry name" value="HTH_LUXR_1"/>
    <property type="match status" value="1"/>
</dbReference>
<keyword evidence="2" id="KW-0067">ATP-binding</keyword>
<dbReference type="STRING" id="260086.SAMN05216207_101129"/>
<evidence type="ECO:0000256" key="3">
    <source>
        <dbReference type="PROSITE-ProRule" id="PRU00339"/>
    </source>
</evidence>
<dbReference type="SMART" id="SM00421">
    <property type="entry name" value="HTH_LUXR"/>
    <property type="match status" value="1"/>
</dbReference>
<dbReference type="Gene3D" id="1.10.10.10">
    <property type="entry name" value="Winged helix-like DNA-binding domain superfamily/Winged helix DNA-binding domain"/>
    <property type="match status" value="1"/>
</dbReference>
<dbReference type="PANTHER" id="PTHR16305:SF35">
    <property type="entry name" value="TRANSCRIPTIONAL ACTIVATOR DOMAIN"/>
    <property type="match status" value="1"/>
</dbReference>
<dbReference type="EMBL" id="FOUY01000011">
    <property type="protein sequence ID" value="SFN24605.1"/>
    <property type="molecule type" value="Genomic_DNA"/>
</dbReference>
<dbReference type="InterPro" id="IPR011990">
    <property type="entry name" value="TPR-like_helical_dom_sf"/>
</dbReference>
<dbReference type="GO" id="GO:0005737">
    <property type="term" value="C:cytoplasm"/>
    <property type="evidence" value="ECO:0007669"/>
    <property type="project" value="TreeGrafter"/>
</dbReference>